<name>A0A4Z2HFJ6_9TELE</name>
<gene>
    <name evidence="2" type="ORF">EYF80_025337</name>
</gene>
<accession>A0A4Z2HFJ6</accession>
<protein>
    <submittedName>
        <fullName evidence="2">Uncharacterized protein</fullName>
    </submittedName>
</protein>
<dbReference type="AlphaFoldDB" id="A0A4Z2HFJ6"/>
<comment type="caution">
    <text evidence="2">The sequence shown here is derived from an EMBL/GenBank/DDBJ whole genome shotgun (WGS) entry which is preliminary data.</text>
</comment>
<organism evidence="2 3">
    <name type="scientific">Liparis tanakae</name>
    <name type="common">Tanaka's snailfish</name>
    <dbReference type="NCBI Taxonomy" id="230148"/>
    <lineage>
        <taxon>Eukaryota</taxon>
        <taxon>Metazoa</taxon>
        <taxon>Chordata</taxon>
        <taxon>Craniata</taxon>
        <taxon>Vertebrata</taxon>
        <taxon>Euteleostomi</taxon>
        <taxon>Actinopterygii</taxon>
        <taxon>Neopterygii</taxon>
        <taxon>Teleostei</taxon>
        <taxon>Neoteleostei</taxon>
        <taxon>Acanthomorphata</taxon>
        <taxon>Eupercaria</taxon>
        <taxon>Perciformes</taxon>
        <taxon>Cottioidei</taxon>
        <taxon>Cottales</taxon>
        <taxon>Liparidae</taxon>
        <taxon>Liparis</taxon>
    </lineage>
</organism>
<keyword evidence="3" id="KW-1185">Reference proteome</keyword>
<feature type="region of interest" description="Disordered" evidence="1">
    <location>
        <begin position="16"/>
        <end position="37"/>
    </location>
</feature>
<reference evidence="2 3" key="1">
    <citation type="submission" date="2019-03" db="EMBL/GenBank/DDBJ databases">
        <title>First draft genome of Liparis tanakae, snailfish: a comprehensive survey of snailfish specific genes.</title>
        <authorList>
            <person name="Kim W."/>
            <person name="Song I."/>
            <person name="Jeong J.-H."/>
            <person name="Kim D."/>
            <person name="Kim S."/>
            <person name="Ryu S."/>
            <person name="Song J.Y."/>
            <person name="Lee S.K."/>
        </authorList>
    </citation>
    <scope>NUCLEOTIDE SEQUENCE [LARGE SCALE GENOMIC DNA]</scope>
    <source>
        <tissue evidence="2">Muscle</tissue>
    </source>
</reference>
<dbReference type="Proteomes" id="UP000314294">
    <property type="component" value="Unassembled WGS sequence"/>
</dbReference>
<dbReference type="EMBL" id="SRLO01000252">
    <property type="protein sequence ID" value="TNN64486.1"/>
    <property type="molecule type" value="Genomic_DNA"/>
</dbReference>
<evidence type="ECO:0000313" key="3">
    <source>
        <dbReference type="Proteomes" id="UP000314294"/>
    </source>
</evidence>
<sequence>MSFKNRCIKALLQKLTPTPHHPNQTLTHTSKSKPHTNKVCPSISSTQNCRFSFCVCFSLASKALLVLNSSSNESVISCMSLDKSEYPSLSSSCCCLRATAVRISSVAWWLQWPRSSSTSSSSTSMPFISCSSRLAVALNSDVSGVQTRSLSGALASDSASAFDSAILLFIPDVSEASDQEEECSMDPPSSLTMAVMMLFETDGCLSAVHSEHVAVFSKRETAKPRRTPSHQIWISFLETQPFSGCFTEEGVSRLLLL</sequence>
<proteinExistence type="predicted"/>
<evidence type="ECO:0000313" key="2">
    <source>
        <dbReference type="EMBL" id="TNN64486.1"/>
    </source>
</evidence>
<evidence type="ECO:0000256" key="1">
    <source>
        <dbReference type="SAM" id="MobiDB-lite"/>
    </source>
</evidence>